<feature type="non-terminal residue" evidence="1">
    <location>
        <position position="83"/>
    </location>
</feature>
<accession>A0A087U143</accession>
<keyword evidence="2" id="KW-1185">Reference proteome</keyword>
<name>A0A087U143_STEMI</name>
<gene>
    <name evidence="1" type="ORF">X975_25101</name>
</gene>
<protein>
    <submittedName>
        <fullName evidence="1">Uncharacterized protein</fullName>
    </submittedName>
</protein>
<dbReference type="EMBL" id="KK117671">
    <property type="protein sequence ID" value="KFM71082.1"/>
    <property type="molecule type" value="Genomic_DNA"/>
</dbReference>
<evidence type="ECO:0000313" key="1">
    <source>
        <dbReference type="EMBL" id="KFM71082.1"/>
    </source>
</evidence>
<dbReference type="Proteomes" id="UP000054359">
    <property type="component" value="Unassembled WGS sequence"/>
</dbReference>
<sequence length="83" mass="8970">MEAEVRDGKLLKLSISCGELNDDVVDKETAVTTASSAPENKKVACGELYAIQSIEAKKADKYTYEVRVSCQKLKRPSSSSSLG</sequence>
<reference evidence="1 2" key="1">
    <citation type="submission" date="2013-11" db="EMBL/GenBank/DDBJ databases">
        <title>Genome sequencing of Stegodyphus mimosarum.</title>
        <authorList>
            <person name="Bechsgaard J."/>
        </authorList>
    </citation>
    <scope>NUCLEOTIDE SEQUENCE [LARGE SCALE GENOMIC DNA]</scope>
</reference>
<evidence type="ECO:0000313" key="2">
    <source>
        <dbReference type="Proteomes" id="UP000054359"/>
    </source>
</evidence>
<dbReference type="AlphaFoldDB" id="A0A087U143"/>
<organism evidence="1 2">
    <name type="scientific">Stegodyphus mimosarum</name>
    <name type="common">African social velvet spider</name>
    <dbReference type="NCBI Taxonomy" id="407821"/>
    <lineage>
        <taxon>Eukaryota</taxon>
        <taxon>Metazoa</taxon>
        <taxon>Ecdysozoa</taxon>
        <taxon>Arthropoda</taxon>
        <taxon>Chelicerata</taxon>
        <taxon>Arachnida</taxon>
        <taxon>Araneae</taxon>
        <taxon>Araneomorphae</taxon>
        <taxon>Entelegynae</taxon>
        <taxon>Eresoidea</taxon>
        <taxon>Eresidae</taxon>
        <taxon>Stegodyphus</taxon>
    </lineage>
</organism>
<proteinExistence type="predicted"/>